<comment type="subcellular location">
    <subcellularLocation>
        <location evidence="1 9">Mitochondrion inner membrane</location>
    </subcellularLocation>
</comment>
<keyword evidence="4" id="KW-0812">Transmembrane</keyword>
<evidence type="ECO:0000256" key="9">
    <source>
        <dbReference type="PIRNR" id="PIRNR007871"/>
    </source>
</evidence>
<feature type="coiled-coil region" evidence="10">
    <location>
        <begin position="108"/>
        <end position="149"/>
    </location>
</feature>
<dbReference type="GO" id="GO:0005743">
    <property type="term" value="C:mitochondrial inner membrane"/>
    <property type="evidence" value="ECO:0007669"/>
    <property type="project" value="UniProtKB-SubCell"/>
</dbReference>
<evidence type="ECO:0000256" key="10">
    <source>
        <dbReference type="SAM" id="Coils"/>
    </source>
</evidence>
<proteinExistence type="inferred from homology"/>
<keyword evidence="10" id="KW-0175">Coiled coil</keyword>
<dbReference type="Pfam" id="PF12597">
    <property type="entry name" value="Cox20"/>
    <property type="match status" value="1"/>
</dbReference>
<comment type="caution">
    <text evidence="12">The sequence shown here is derived from an EMBL/GenBank/DDBJ whole genome shotgun (WGS) entry which is preliminary data.</text>
</comment>
<dbReference type="GO" id="GO:0033617">
    <property type="term" value="P:mitochondrial respiratory chain complex IV assembly"/>
    <property type="evidence" value="ECO:0007669"/>
    <property type="project" value="InterPro"/>
</dbReference>
<name>A0AAN6LUD3_9PLEO</name>
<dbReference type="PIRSF" id="PIRSF007871">
    <property type="entry name" value="Cox20"/>
    <property type="match status" value="1"/>
</dbReference>
<keyword evidence="6" id="KW-1133">Transmembrane helix</keyword>
<sequence>MADDTRDATTPTPAPRAPANIMPGGTAHTAGGQKADDSASYIDLVRQLPADYYLHFYQRPCVRDSQLTAISSGFAGYMVGAILRTWCVTGCVHYQVCQYYRRKEKDGMKQAQELMEKKRATIEAKKEARRRAREEQEKLADAKRLEEQRQKSWGHWINKNVRFW</sequence>
<keyword evidence="7 9" id="KW-0496">Mitochondrion</keyword>
<reference evidence="12 13" key="1">
    <citation type="submission" date="2021-02" db="EMBL/GenBank/DDBJ databases">
        <title>Genome assembly of Pseudopithomyces chartarum.</title>
        <authorList>
            <person name="Jauregui R."/>
            <person name="Singh J."/>
            <person name="Voisey C."/>
        </authorList>
    </citation>
    <scope>NUCLEOTIDE SEQUENCE [LARGE SCALE GENOMIC DNA]</scope>
    <source>
        <strain evidence="12 13">AGR01</strain>
    </source>
</reference>
<evidence type="ECO:0000256" key="5">
    <source>
        <dbReference type="ARBA" id="ARBA00022792"/>
    </source>
</evidence>
<evidence type="ECO:0000256" key="1">
    <source>
        <dbReference type="ARBA" id="ARBA00004273"/>
    </source>
</evidence>
<evidence type="ECO:0000313" key="13">
    <source>
        <dbReference type="Proteomes" id="UP001280581"/>
    </source>
</evidence>
<organism evidence="12 13">
    <name type="scientific">Pseudopithomyces chartarum</name>
    <dbReference type="NCBI Taxonomy" id="1892770"/>
    <lineage>
        <taxon>Eukaryota</taxon>
        <taxon>Fungi</taxon>
        <taxon>Dikarya</taxon>
        <taxon>Ascomycota</taxon>
        <taxon>Pezizomycotina</taxon>
        <taxon>Dothideomycetes</taxon>
        <taxon>Pleosporomycetidae</taxon>
        <taxon>Pleosporales</taxon>
        <taxon>Massarineae</taxon>
        <taxon>Didymosphaeriaceae</taxon>
        <taxon>Pseudopithomyces</taxon>
    </lineage>
</organism>
<evidence type="ECO:0000256" key="3">
    <source>
        <dbReference type="ARBA" id="ARBA00017689"/>
    </source>
</evidence>
<keyword evidence="5 9" id="KW-0999">Mitochondrion inner membrane</keyword>
<dbReference type="InterPro" id="IPR022533">
    <property type="entry name" value="Cox20"/>
</dbReference>
<dbReference type="EMBL" id="WVTA01000009">
    <property type="protein sequence ID" value="KAK3207632.1"/>
    <property type="molecule type" value="Genomic_DNA"/>
</dbReference>
<protein>
    <recommendedName>
        <fullName evidence="3 9">Cytochrome c oxidase assembly protein COX20, mitochondrial</fullName>
    </recommendedName>
</protein>
<evidence type="ECO:0000256" key="4">
    <source>
        <dbReference type="ARBA" id="ARBA00022692"/>
    </source>
</evidence>
<evidence type="ECO:0000256" key="7">
    <source>
        <dbReference type="ARBA" id="ARBA00023128"/>
    </source>
</evidence>
<comment type="similarity">
    <text evidence="2 9">Belongs to the COX20 family.</text>
</comment>
<dbReference type="AlphaFoldDB" id="A0AAN6LUD3"/>
<evidence type="ECO:0000256" key="8">
    <source>
        <dbReference type="ARBA" id="ARBA00023136"/>
    </source>
</evidence>
<evidence type="ECO:0000313" key="12">
    <source>
        <dbReference type="EMBL" id="KAK3207632.1"/>
    </source>
</evidence>
<gene>
    <name evidence="12" type="ORF">GRF29_103g1642117</name>
</gene>
<evidence type="ECO:0000256" key="2">
    <source>
        <dbReference type="ARBA" id="ARBA00009575"/>
    </source>
</evidence>
<feature type="region of interest" description="Disordered" evidence="11">
    <location>
        <begin position="1"/>
        <end position="34"/>
    </location>
</feature>
<evidence type="ECO:0000256" key="11">
    <source>
        <dbReference type="SAM" id="MobiDB-lite"/>
    </source>
</evidence>
<comment type="function">
    <text evidence="9">Involved in the assembly of the cytochrome c oxidase complex.</text>
</comment>
<accession>A0AAN6LUD3</accession>
<keyword evidence="8 9" id="KW-0472">Membrane</keyword>
<dbReference type="Proteomes" id="UP001280581">
    <property type="component" value="Unassembled WGS sequence"/>
</dbReference>
<keyword evidence="13" id="KW-1185">Reference proteome</keyword>
<evidence type="ECO:0000256" key="6">
    <source>
        <dbReference type="ARBA" id="ARBA00022989"/>
    </source>
</evidence>